<organism evidence="1 2">
    <name type="scientific">Rhabditophanes sp. KR3021</name>
    <dbReference type="NCBI Taxonomy" id="114890"/>
    <lineage>
        <taxon>Eukaryota</taxon>
        <taxon>Metazoa</taxon>
        <taxon>Ecdysozoa</taxon>
        <taxon>Nematoda</taxon>
        <taxon>Chromadorea</taxon>
        <taxon>Rhabditida</taxon>
        <taxon>Tylenchina</taxon>
        <taxon>Panagrolaimomorpha</taxon>
        <taxon>Strongyloidoidea</taxon>
        <taxon>Alloionematidae</taxon>
        <taxon>Rhabditophanes</taxon>
    </lineage>
</organism>
<proteinExistence type="predicted"/>
<sequence length="452" mass="51898">MRCLQILDEYTLCMGHKFQNAKLAFYIGIFQLIVCFWSLSQHIYSIFFFEKVLHCDFSNKTESLWIMVGVDAIIFDIGLFHSLWGIAGCVAMHLDGGYGRFLWCLCHTFALLFCLPFAFVPRPNPIALWPLLIQQSAYGVGLLILSLAALPKILPTFMGDITKAPYAEIAFYLFGSGINFFLLLIYYHWYWFVEAEWNKAQKKVAFIEVHKKRLLEEIRVEENGISRKLATEEKSIKSMRVNGGFGSRVVLDRYKVPVLEIDGECSPDNPFEPSLQKNDTALSKESQSTQLTDTIISFPMAYRDSSTGSYSSSIASVRRISPLVHNNRRLPSPNTVLKMSNVVHDYNDLIVPISDEESGNEDTLKSIRRYSEEDFEPRIIRPMEPSLVGKAALPLYNSPIHQHYPMKTVYKKNSPFGSMANSPRNQTPITEYNHLGNNYNYYHHRDSYHQYN</sequence>
<accession>A0AC35TKM0</accession>
<name>A0AC35TKM0_9BILA</name>
<protein>
    <submittedName>
        <fullName evidence="2">G protein-coupled receptor</fullName>
    </submittedName>
</protein>
<dbReference type="Proteomes" id="UP000095286">
    <property type="component" value="Unplaced"/>
</dbReference>
<evidence type="ECO:0000313" key="2">
    <source>
        <dbReference type="WBParaSite" id="RSKR_0000173900.1"/>
    </source>
</evidence>
<evidence type="ECO:0000313" key="1">
    <source>
        <dbReference type="Proteomes" id="UP000095286"/>
    </source>
</evidence>
<reference evidence="2" key="1">
    <citation type="submission" date="2016-11" db="UniProtKB">
        <authorList>
            <consortium name="WormBaseParasite"/>
        </authorList>
    </citation>
    <scope>IDENTIFICATION</scope>
    <source>
        <strain evidence="2">KR3021</strain>
    </source>
</reference>
<dbReference type="WBParaSite" id="RSKR_0000173900.1">
    <property type="protein sequence ID" value="RSKR_0000173900.1"/>
    <property type="gene ID" value="RSKR_0000173900"/>
</dbReference>